<evidence type="ECO:0000313" key="3">
    <source>
        <dbReference type="EMBL" id="SHE94455.1"/>
    </source>
</evidence>
<dbReference type="EMBL" id="FQVC01000003">
    <property type="protein sequence ID" value="SHE94455.1"/>
    <property type="molecule type" value="Genomic_DNA"/>
</dbReference>
<feature type="domain" description="STAS" evidence="1">
    <location>
        <begin position="1"/>
        <end position="112"/>
    </location>
</feature>
<dbReference type="PATRIC" id="fig|1121477.3.peg.3508"/>
<reference evidence="3 5" key="2">
    <citation type="submission" date="2016-11" db="EMBL/GenBank/DDBJ databases">
        <authorList>
            <person name="Jaros S."/>
            <person name="Januszkiewicz K."/>
            <person name="Wedrychowicz H."/>
        </authorList>
    </citation>
    <scope>NUCLEOTIDE SEQUENCE [LARGE SCALE GENOMIC DNA]</scope>
    <source>
        <strain evidence="3 5">DSM 17137</strain>
    </source>
</reference>
<dbReference type="Pfam" id="PF13466">
    <property type="entry name" value="STAS_2"/>
    <property type="match status" value="1"/>
</dbReference>
<dbReference type="EMBL" id="LAJF01000082">
    <property type="protein sequence ID" value="KKB84165.1"/>
    <property type="molecule type" value="Genomic_DNA"/>
</dbReference>
<dbReference type="Proteomes" id="UP000033608">
    <property type="component" value="Unassembled WGS sequence"/>
</dbReference>
<organism evidence="2 4">
    <name type="scientific">Devosia limi DSM 17137</name>
    <dbReference type="NCBI Taxonomy" id="1121477"/>
    <lineage>
        <taxon>Bacteria</taxon>
        <taxon>Pseudomonadati</taxon>
        <taxon>Pseudomonadota</taxon>
        <taxon>Alphaproteobacteria</taxon>
        <taxon>Hyphomicrobiales</taxon>
        <taxon>Devosiaceae</taxon>
        <taxon>Devosia</taxon>
    </lineage>
</organism>
<dbReference type="STRING" id="1121477.SAMN02745223_01501"/>
<protein>
    <recommendedName>
        <fullName evidence="1">STAS domain-containing protein</fullName>
    </recommendedName>
</protein>
<sequence length="112" mass="11564">MEHSQSHLFELRGKLGLRDATEVASALSLALETHPAVTVAVAADADLDITILQVLVAAHKTAARAGKGLTLTASADSLLRQTLVKAGFVSPAGAAQTAEGQFWTHTSKGYAA</sequence>
<name>A0A0F5LPA0_9HYPH</name>
<dbReference type="InterPro" id="IPR058548">
    <property type="entry name" value="MlaB-like_STAS"/>
</dbReference>
<dbReference type="InterPro" id="IPR002645">
    <property type="entry name" value="STAS_dom"/>
</dbReference>
<reference evidence="2 4" key="1">
    <citation type="submission" date="2015-03" db="EMBL/GenBank/DDBJ databases">
        <authorList>
            <person name="Hassan Y.I."/>
            <person name="Lepp D."/>
            <person name="Zhou T."/>
        </authorList>
    </citation>
    <scope>NUCLEOTIDE SEQUENCE [LARGE SCALE GENOMIC DNA]</scope>
    <source>
        <strain evidence="2 4">DSM 17137</strain>
    </source>
</reference>
<evidence type="ECO:0000259" key="1">
    <source>
        <dbReference type="PROSITE" id="PS50801"/>
    </source>
</evidence>
<evidence type="ECO:0000313" key="2">
    <source>
        <dbReference type="EMBL" id="KKB84165.1"/>
    </source>
</evidence>
<proteinExistence type="predicted"/>
<gene>
    <name evidence="3" type="ORF">SAMN02745223_01501</name>
    <name evidence="2" type="ORF">VW29_11775</name>
</gene>
<dbReference type="SUPFAM" id="SSF52091">
    <property type="entry name" value="SpoIIaa-like"/>
    <property type="match status" value="1"/>
</dbReference>
<dbReference type="Gene3D" id="3.30.750.24">
    <property type="entry name" value="STAS domain"/>
    <property type="match status" value="1"/>
</dbReference>
<dbReference type="InterPro" id="IPR036513">
    <property type="entry name" value="STAS_dom_sf"/>
</dbReference>
<evidence type="ECO:0000313" key="4">
    <source>
        <dbReference type="Proteomes" id="UP000033608"/>
    </source>
</evidence>
<dbReference type="Proteomes" id="UP000184533">
    <property type="component" value="Unassembled WGS sequence"/>
</dbReference>
<keyword evidence="4" id="KW-1185">Reference proteome</keyword>
<dbReference type="AlphaFoldDB" id="A0A0F5LPA0"/>
<evidence type="ECO:0000313" key="5">
    <source>
        <dbReference type="Proteomes" id="UP000184533"/>
    </source>
</evidence>
<accession>A0A0F5LPA0</accession>
<dbReference type="PROSITE" id="PS50801">
    <property type="entry name" value="STAS"/>
    <property type="match status" value="1"/>
</dbReference>